<gene>
    <name evidence="3" type="ORF">PSYICH_LOCUS6876</name>
</gene>
<evidence type="ECO:0000313" key="4">
    <source>
        <dbReference type="Proteomes" id="UP001153636"/>
    </source>
</evidence>
<keyword evidence="1" id="KW-0862">Zinc</keyword>
<dbReference type="PROSITE" id="PS50158">
    <property type="entry name" value="ZF_CCHC"/>
    <property type="match status" value="1"/>
</dbReference>
<name>A0A9P0CS70_9CUCU</name>
<evidence type="ECO:0000313" key="3">
    <source>
        <dbReference type="EMBL" id="CAH1107101.1"/>
    </source>
</evidence>
<dbReference type="InterPro" id="IPR001878">
    <property type="entry name" value="Znf_CCHC"/>
</dbReference>
<proteinExistence type="predicted"/>
<dbReference type="InterPro" id="IPR036875">
    <property type="entry name" value="Znf_CCHC_sf"/>
</dbReference>
<dbReference type="Proteomes" id="UP001153636">
    <property type="component" value="Chromosome 2"/>
</dbReference>
<evidence type="ECO:0000256" key="1">
    <source>
        <dbReference type="PROSITE-ProRule" id="PRU00047"/>
    </source>
</evidence>
<keyword evidence="1" id="KW-0863">Zinc-finger</keyword>
<dbReference type="Gene3D" id="4.10.60.10">
    <property type="entry name" value="Zinc finger, CCHC-type"/>
    <property type="match status" value="1"/>
</dbReference>
<evidence type="ECO:0000259" key="2">
    <source>
        <dbReference type="PROSITE" id="PS50158"/>
    </source>
</evidence>
<accession>A0A9P0CS70</accession>
<dbReference type="AlphaFoldDB" id="A0A9P0CS70"/>
<dbReference type="SMART" id="SM00343">
    <property type="entry name" value="ZnF_C2HC"/>
    <property type="match status" value="3"/>
</dbReference>
<protein>
    <recommendedName>
        <fullName evidence="2">CCHC-type domain-containing protein</fullName>
    </recommendedName>
</protein>
<dbReference type="EMBL" id="OV651814">
    <property type="protein sequence ID" value="CAH1107101.1"/>
    <property type="molecule type" value="Genomic_DNA"/>
</dbReference>
<dbReference type="GO" id="GO:0003676">
    <property type="term" value="F:nucleic acid binding"/>
    <property type="evidence" value="ECO:0007669"/>
    <property type="project" value="InterPro"/>
</dbReference>
<dbReference type="OrthoDB" id="6777962at2759"/>
<reference evidence="3" key="1">
    <citation type="submission" date="2022-01" db="EMBL/GenBank/DDBJ databases">
        <authorList>
            <person name="King R."/>
        </authorList>
    </citation>
    <scope>NUCLEOTIDE SEQUENCE</scope>
</reference>
<dbReference type="GO" id="GO:0008270">
    <property type="term" value="F:zinc ion binding"/>
    <property type="evidence" value="ECO:0007669"/>
    <property type="project" value="UniProtKB-KW"/>
</dbReference>
<keyword evidence="1" id="KW-0479">Metal-binding</keyword>
<keyword evidence="4" id="KW-1185">Reference proteome</keyword>
<sequence length="227" mass="25494">MIISDGEKSYKEVLGRVKTIVGSNSSVKAIRGLRSTKDGKLLLTLDKDQAALTNLHEALKDSTTGLKTKRLGMEKRIAIHLRGMEADTTVEDIRQSVIEITGEWEEENKISELRPLSNDTLAATLMLKPSQSDMILEEGSLRVSLVKCRVEKRLNIRRCQKCWSYDHYADSCEGPDRSKDCFKCGKSEHSSKDCTNEEACPLCKEIGHKMGTMKCPKFKMALKNARI</sequence>
<organism evidence="3 4">
    <name type="scientific">Psylliodes chrysocephalus</name>
    <dbReference type="NCBI Taxonomy" id="3402493"/>
    <lineage>
        <taxon>Eukaryota</taxon>
        <taxon>Metazoa</taxon>
        <taxon>Ecdysozoa</taxon>
        <taxon>Arthropoda</taxon>
        <taxon>Hexapoda</taxon>
        <taxon>Insecta</taxon>
        <taxon>Pterygota</taxon>
        <taxon>Neoptera</taxon>
        <taxon>Endopterygota</taxon>
        <taxon>Coleoptera</taxon>
        <taxon>Polyphaga</taxon>
        <taxon>Cucujiformia</taxon>
        <taxon>Chrysomeloidea</taxon>
        <taxon>Chrysomelidae</taxon>
        <taxon>Galerucinae</taxon>
        <taxon>Alticini</taxon>
        <taxon>Psylliodes</taxon>
    </lineage>
</organism>
<dbReference type="Pfam" id="PF00098">
    <property type="entry name" value="zf-CCHC"/>
    <property type="match status" value="1"/>
</dbReference>
<feature type="domain" description="CCHC-type" evidence="2">
    <location>
        <begin position="181"/>
        <end position="196"/>
    </location>
</feature>
<dbReference type="SUPFAM" id="SSF57756">
    <property type="entry name" value="Retrovirus zinc finger-like domains"/>
    <property type="match status" value="1"/>
</dbReference>